<dbReference type="PROSITE" id="PS50084">
    <property type="entry name" value="KH_TYPE_1"/>
    <property type="match status" value="2"/>
</dbReference>
<dbReference type="HAMAP" id="MF_00945_A">
    <property type="entry name" value="NusA_A"/>
    <property type="match status" value="1"/>
</dbReference>
<dbReference type="GO" id="GO:0006353">
    <property type="term" value="P:DNA-templated transcription termination"/>
    <property type="evidence" value="ECO:0007669"/>
    <property type="project" value="UniProtKB-UniRule"/>
</dbReference>
<dbReference type="SUPFAM" id="SSF54814">
    <property type="entry name" value="Prokaryotic type KH domain (KH-domain type II)"/>
    <property type="match status" value="2"/>
</dbReference>
<evidence type="ECO:0000256" key="7">
    <source>
        <dbReference type="PROSITE-ProRule" id="PRU00117"/>
    </source>
</evidence>
<dbReference type="OrthoDB" id="4116at2157"/>
<dbReference type="KEGG" id="fpl:Ferp_0758"/>
<evidence type="ECO:0000256" key="4">
    <source>
        <dbReference type="ARBA" id="ARBA00023015"/>
    </source>
</evidence>
<dbReference type="GeneID" id="8778262"/>
<keyword evidence="2 6" id="KW-0963">Cytoplasm</keyword>
<keyword evidence="4 6" id="KW-0805">Transcription regulation</keyword>
<protein>
    <recommendedName>
        <fullName evidence="6">Probable transcription termination protein NusA</fullName>
    </recommendedName>
</protein>
<dbReference type="GO" id="GO:0003723">
    <property type="term" value="F:RNA binding"/>
    <property type="evidence" value="ECO:0007669"/>
    <property type="project" value="UniProtKB-UniRule"/>
</dbReference>
<evidence type="ECO:0000313" key="9">
    <source>
        <dbReference type="EMBL" id="ADC64928.1"/>
    </source>
</evidence>
<dbReference type="STRING" id="589924.Ferp_0758"/>
<keyword evidence="5 6" id="KW-0804">Transcription</keyword>
<dbReference type="Proteomes" id="UP000002613">
    <property type="component" value="Chromosome"/>
</dbReference>
<dbReference type="GO" id="GO:0031564">
    <property type="term" value="P:transcription antitermination"/>
    <property type="evidence" value="ECO:0007669"/>
    <property type="project" value="InterPro"/>
</dbReference>
<reference evidence="10" key="1">
    <citation type="submission" date="2010-02" db="EMBL/GenBank/DDBJ databases">
        <title>Complete sequence of Ferroglobus placidus DSM 10642.</title>
        <authorList>
            <consortium name="US DOE Joint Genome Institute"/>
            <person name="Lucas S."/>
            <person name="Copeland A."/>
            <person name="Lapidus A."/>
            <person name="Cheng J.-F."/>
            <person name="Bruce D."/>
            <person name="Goodwin L."/>
            <person name="Pitluck S."/>
            <person name="Saunders E."/>
            <person name="Brettin T."/>
            <person name="Detter J.C."/>
            <person name="Han C."/>
            <person name="Tapia R."/>
            <person name="Larimer F."/>
            <person name="Land M."/>
            <person name="Hauser L."/>
            <person name="Kyrpides N."/>
            <person name="Ivanova N."/>
            <person name="Holmes D."/>
            <person name="Lovley D."/>
            <person name="Kyrpides N."/>
            <person name="Anderson I.J."/>
            <person name="Woyke T."/>
        </authorList>
    </citation>
    <scope>NUCLEOTIDE SEQUENCE [LARGE SCALE GENOMIC DNA]</scope>
    <source>
        <strain evidence="10">DSM 10642 / AEDII12DO</strain>
    </source>
</reference>
<dbReference type="InterPro" id="IPR004044">
    <property type="entry name" value="KH_dom_type_2"/>
</dbReference>
<proteinExistence type="inferred from homology"/>
<evidence type="ECO:0000259" key="8">
    <source>
        <dbReference type="Pfam" id="PF07650"/>
    </source>
</evidence>
<keyword evidence="1 6" id="KW-0806">Transcription termination</keyword>
<dbReference type="InterPro" id="IPR009019">
    <property type="entry name" value="KH_sf_prok-type"/>
</dbReference>
<evidence type="ECO:0000256" key="3">
    <source>
        <dbReference type="ARBA" id="ARBA00022884"/>
    </source>
</evidence>
<accession>D3RWR5</accession>
<evidence type="ECO:0000256" key="2">
    <source>
        <dbReference type="ARBA" id="ARBA00022490"/>
    </source>
</evidence>
<gene>
    <name evidence="6" type="primary">nusA</name>
    <name evidence="9" type="ordered locus">Ferp_0758</name>
</gene>
<evidence type="ECO:0000256" key="1">
    <source>
        <dbReference type="ARBA" id="ARBA00022472"/>
    </source>
</evidence>
<keyword evidence="3 7" id="KW-0694">RNA-binding</keyword>
<dbReference type="Gene3D" id="3.30.300.20">
    <property type="match status" value="2"/>
</dbReference>
<dbReference type="HOGENOM" id="CLU_131906_0_0_2"/>
<dbReference type="InterPro" id="IPR010212">
    <property type="entry name" value="NusA_arc"/>
</dbReference>
<dbReference type="InterPro" id="IPR030842">
    <property type="entry name" value="TF_NusA_bacterial"/>
</dbReference>
<organism evidence="9 10">
    <name type="scientific">Ferroglobus placidus (strain DSM 10642 / AEDII12DO)</name>
    <dbReference type="NCBI Taxonomy" id="589924"/>
    <lineage>
        <taxon>Archaea</taxon>
        <taxon>Methanobacteriati</taxon>
        <taxon>Methanobacteriota</taxon>
        <taxon>Archaeoglobi</taxon>
        <taxon>Archaeoglobales</taxon>
        <taxon>Archaeoglobaceae</taxon>
        <taxon>Ferroglobus</taxon>
    </lineage>
</organism>
<reference evidence="9 10" key="2">
    <citation type="journal article" date="2011" name="Stand. Genomic Sci.">
        <title>Complete genome sequence of Ferroglobus placidus AEDII12DO.</title>
        <authorList>
            <person name="Anderson I."/>
            <person name="Risso C."/>
            <person name="Holmes D."/>
            <person name="Lucas S."/>
            <person name="Copeland A."/>
            <person name="Lapidus A."/>
            <person name="Cheng J.F."/>
            <person name="Bruce D."/>
            <person name="Goodwin L."/>
            <person name="Pitluck S."/>
            <person name="Saunders E."/>
            <person name="Brettin T."/>
            <person name="Detter J.C."/>
            <person name="Han C."/>
            <person name="Tapia R."/>
            <person name="Larimer F."/>
            <person name="Land M."/>
            <person name="Hauser L."/>
            <person name="Woyke T."/>
            <person name="Lovley D."/>
            <person name="Kyrpides N."/>
            <person name="Ivanova N."/>
        </authorList>
    </citation>
    <scope>NUCLEOTIDE SEQUENCE [LARGE SCALE GENOMIC DNA]</scope>
    <source>
        <strain evidence="10">DSM 10642 / AEDII12DO</strain>
    </source>
</reference>
<dbReference type="AlphaFoldDB" id="D3RWR5"/>
<evidence type="ECO:0000256" key="5">
    <source>
        <dbReference type="ARBA" id="ARBA00023163"/>
    </source>
</evidence>
<comment type="similarity">
    <text evidence="6">Belongs to the NusA family.</text>
</comment>
<dbReference type="CDD" id="cd22531">
    <property type="entry name" value="KH-II_NusA_arch_rpt2"/>
    <property type="match status" value="1"/>
</dbReference>
<keyword evidence="10" id="KW-1185">Reference proteome</keyword>
<dbReference type="PANTHER" id="PTHR22648">
    <property type="entry name" value="TRANSCRIPTION TERMINATION FACTOR NUSA"/>
    <property type="match status" value="1"/>
</dbReference>
<dbReference type="RefSeq" id="WP_012965271.1">
    <property type="nucleotide sequence ID" value="NC_013849.1"/>
</dbReference>
<comment type="function">
    <text evidence="6">Participates in transcription termination.</text>
</comment>
<dbReference type="CDD" id="cd22530">
    <property type="entry name" value="KH-II_NusA_arch_rpt1"/>
    <property type="match status" value="1"/>
</dbReference>
<dbReference type="PaxDb" id="589924-Ferp_0758"/>
<dbReference type="Pfam" id="PF07650">
    <property type="entry name" value="KH_2"/>
    <property type="match status" value="1"/>
</dbReference>
<dbReference type="PANTHER" id="PTHR22648:SF0">
    <property type="entry name" value="TRANSCRIPTION TERMINATION_ANTITERMINATION PROTEIN NUSA"/>
    <property type="match status" value="1"/>
</dbReference>
<dbReference type="NCBIfam" id="TIGR01952">
    <property type="entry name" value="nusA_arch"/>
    <property type="match status" value="1"/>
</dbReference>
<dbReference type="InterPro" id="IPR015946">
    <property type="entry name" value="KH_dom-like_a/b"/>
</dbReference>
<dbReference type="GO" id="GO:0005829">
    <property type="term" value="C:cytosol"/>
    <property type="evidence" value="ECO:0007669"/>
    <property type="project" value="TreeGrafter"/>
</dbReference>
<evidence type="ECO:0000256" key="6">
    <source>
        <dbReference type="HAMAP-Rule" id="MF_00945"/>
    </source>
</evidence>
<dbReference type="EMBL" id="CP001899">
    <property type="protein sequence ID" value="ADC64928.1"/>
    <property type="molecule type" value="Genomic_DNA"/>
</dbReference>
<dbReference type="eggNOG" id="arCOG01760">
    <property type="taxonomic scope" value="Archaea"/>
</dbReference>
<evidence type="ECO:0000313" key="10">
    <source>
        <dbReference type="Proteomes" id="UP000002613"/>
    </source>
</evidence>
<feature type="domain" description="KH type-2" evidence="8">
    <location>
        <begin position="14"/>
        <end position="91"/>
    </location>
</feature>
<comment type="subcellular location">
    <subcellularLocation>
        <location evidence="6">Cytoplasm</location>
    </subcellularLocation>
</comment>
<name>D3RWR5_FERPA</name>
<sequence length="139" mass="15549">MEVKLTTESIRIMTLFESLTGANVKDCLIYDDKVVLVVRKGDMGLAIGKGGINVEKAKEIIGKKIEIVEHSEDPEEFIKNIFKPINVRVKIINKGGKKVAHVYAPLQYKGFVIGKGGKNINKAKELVRRHHDIEDVIVK</sequence>